<dbReference type="AlphaFoldDB" id="A0A4S2LT67"/>
<dbReference type="Proteomes" id="UP000308267">
    <property type="component" value="Unassembled WGS sequence"/>
</dbReference>
<dbReference type="PANTHER" id="PTHR24176:SF14">
    <property type="entry name" value="ANKYRIN REPEAT DOMAIN-CONTAINING PROTEIN 31"/>
    <property type="match status" value="1"/>
</dbReference>
<dbReference type="PROSITE" id="PS50088">
    <property type="entry name" value="ANK_REPEAT"/>
    <property type="match status" value="2"/>
</dbReference>
<dbReference type="Pfam" id="PF12796">
    <property type="entry name" value="Ank_2"/>
    <property type="match status" value="1"/>
</dbReference>
<accession>A0A4S2LT67</accession>
<evidence type="ECO:0000256" key="2">
    <source>
        <dbReference type="SAM" id="Coils"/>
    </source>
</evidence>
<sequence length="579" mass="66994">MPARHCITSCSGKVQDIVPREPEEPVAEEHKPPIASDEDSADPLLVEAVIMVQKYVRRYLAQQKSKKLKMEKIRYEEQVEELSRQAYLKMVQKYREEQERKRLKEQEEEERVRLANRRKKCMLESAYEGKVIQMKTLLQQLIDEDENSGIGDDDIGRATKLRHIKELIECEDANQNSALSEACIGGSLEAVKFLIDHGANVNSRGQFGRTPLYRAVFGGHLDVAQILLQHGADPRLYADDGQRPIELSCLERLHEGVGFIKQGIYVLGVASDVAIHDLLENWDISETDMLLRQISLYHKQEEAQLSRGTQAMLTKLKSTVQQCEKGYQITQKKVCKAYEVLNKRILEYETAKFSGYENLSLLEQIIHESELHVESTKVELDKAREKLQQARLDLTDEQRKDKRKNSDDDRPGIVCSLKDLDNILFRDVGNRLEMTGKWPLVVDPSDRASTFLRYRDTNYVNILNPRQLEPEKLRISLLGALRYGKPMVVDLMELDSTFESLCRSRFESIKSTLMEDIIEQRIREPSVYEDLIKTTDPDEFSKSMFIQRNLQRFSFILLTKNPFPEENLMQLFIPVWVEP</sequence>
<dbReference type="InterPro" id="IPR027417">
    <property type="entry name" value="P-loop_NTPase"/>
</dbReference>
<keyword evidence="2" id="KW-0175">Coiled coil</keyword>
<dbReference type="PROSITE" id="PS50096">
    <property type="entry name" value="IQ"/>
    <property type="match status" value="1"/>
</dbReference>
<dbReference type="Gene3D" id="3.40.50.300">
    <property type="entry name" value="P-loop containing nucleotide triphosphate hydrolases"/>
    <property type="match status" value="1"/>
</dbReference>
<feature type="compositionally biased region" description="Basic and acidic residues" evidence="3">
    <location>
        <begin position="18"/>
        <end position="32"/>
    </location>
</feature>
<evidence type="ECO:0000256" key="3">
    <source>
        <dbReference type="SAM" id="MobiDB-lite"/>
    </source>
</evidence>
<feature type="region of interest" description="Disordered" evidence="3">
    <location>
        <begin position="18"/>
        <end position="39"/>
    </location>
</feature>
<protein>
    <submittedName>
        <fullName evidence="4">Uncharacterized protein</fullName>
    </submittedName>
</protein>
<evidence type="ECO:0000313" key="4">
    <source>
        <dbReference type="EMBL" id="TGZ64639.1"/>
    </source>
</evidence>
<proteinExistence type="predicted"/>
<keyword evidence="1" id="KW-0040">ANK repeat</keyword>
<keyword evidence="5" id="KW-1185">Reference proteome</keyword>
<dbReference type="STRING" id="147828.A0A4S2LT67"/>
<feature type="coiled-coil region" evidence="2">
    <location>
        <begin position="65"/>
        <end position="124"/>
    </location>
</feature>
<organism evidence="4 5">
    <name type="scientific">Opisthorchis felineus</name>
    <dbReference type="NCBI Taxonomy" id="147828"/>
    <lineage>
        <taxon>Eukaryota</taxon>
        <taxon>Metazoa</taxon>
        <taxon>Spiralia</taxon>
        <taxon>Lophotrochozoa</taxon>
        <taxon>Platyhelminthes</taxon>
        <taxon>Trematoda</taxon>
        <taxon>Digenea</taxon>
        <taxon>Opisthorchiida</taxon>
        <taxon>Opisthorchiata</taxon>
        <taxon>Opisthorchiidae</taxon>
        <taxon>Opisthorchis</taxon>
    </lineage>
</organism>
<gene>
    <name evidence="4" type="ORF">CRM22_006274</name>
</gene>
<dbReference type="Gene3D" id="1.25.40.20">
    <property type="entry name" value="Ankyrin repeat-containing domain"/>
    <property type="match status" value="1"/>
</dbReference>
<dbReference type="OrthoDB" id="426293at2759"/>
<reference evidence="4 5" key="1">
    <citation type="journal article" date="2019" name="BMC Genomics">
        <title>New insights from Opisthorchis felineus genome: update on genomics of the epidemiologically important liver flukes.</title>
        <authorList>
            <person name="Ershov N.I."/>
            <person name="Mordvinov V.A."/>
            <person name="Prokhortchouk E.B."/>
            <person name="Pakharukova M.Y."/>
            <person name="Gunbin K.V."/>
            <person name="Ustyantsev K."/>
            <person name="Genaev M.A."/>
            <person name="Blinov A.G."/>
            <person name="Mazur A."/>
            <person name="Boulygina E."/>
            <person name="Tsygankova S."/>
            <person name="Khrameeva E."/>
            <person name="Chekanov N."/>
            <person name="Fan G."/>
            <person name="Xiao A."/>
            <person name="Zhang H."/>
            <person name="Xu X."/>
            <person name="Yang H."/>
            <person name="Solovyev V."/>
            <person name="Lee S.M."/>
            <person name="Liu X."/>
            <person name="Afonnikov D.A."/>
            <person name="Skryabin K.G."/>
        </authorList>
    </citation>
    <scope>NUCLEOTIDE SEQUENCE [LARGE SCALE GENOMIC DNA]</scope>
    <source>
        <strain evidence="4">AK-0245</strain>
        <tissue evidence="4">Whole organism</tissue>
    </source>
</reference>
<feature type="repeat" description="ANK" evidence="1">
    <location>
        <begin position="207"/>
        <end position="239"/>
    </location>
</feature>
<comment type="caution">
    <text evidence="4">The sequence shown here is derived from an EMBL/GenBank/DDBJ whole genome shotgun (WGS) entry which is preliminary data.</text>
</comment>
<dbReference type="SMART" id="SM00248">
    <property type="entry name" value="ANK"/>
    <property type="match status" value="2"/>
</dbReference>
<dbReference type="PROSITE" id="PS50297">
    <property type="entry name" value="ANK_REP_REGION"/>
    <property type="match status" value="2"/>
</dbReference>
<dbReference type="InterPro" id="IPR042334">
    <property type="entry name" value="ANKRD31"/>
</dbReference>
<dbReference type="EMBL" id="SJOL01006655">
    <property type="protein sequence ID" value="TGZ64639.1"/>
    <property type="molecule type" value="Genomic_DNA"/>
</dbReference>
<dbReference type="InterPro" id="IPR002110">
    <property type="entry name" value="Ankyrin_rpt"/>
</dbReference>
<feature type="coiled-coil region" evidence="2">
    <location>
        <begin position="366"/>
        <end position="400"/>
    </location>
</feature>
<evidence type="ECO:0000256" key="1">
    <source>
        <dbReference type="PROSITE-ProRule" id="PRU00023"/>
    </source>
</evidence>
<feature type="repeat" description="ANK" evidence="1">
    <location>
        <begin position="174"/>
        <end position="206"/>
    </location>
</feature>
<dbReference type="InterPro" id="IPR036770">
    <property type="entry name" value="Ankyrin_rpt-contain_sf"/>
</dbReference>
<name>A0A4S2LT67_OPIFE</name>
<dbReference type="SUPFAM" id="SSF48403">
    <property type="entry name" value="Ankyrin repeat"/>
    <property type="match status" value="1"/>
</dbReference>
<dbReference type="PANTHER" id="PTHR24176">
    <property type="entry name" value="ANKYRIN REPEAT DOMAIN-CONTAINING PROTEIN 31-RELATED"/>
    <property type="match status" value="1"/>
</dbReference>
<evidence type="ECO:0000313" key="5">
    <source>
        <dbReference type="Proteomes" id="UP000308267"/>
    </source>
</evidence>